<feature type="region of interest" description="Disordered" evidence="1">
    <location>
        <begin position="384"/>
        <end position="405"/>
    </location>
</feature>
<gene>
    <name evidence="3" type="ORF">FCN18_09630</name>
</gene>
<sequence length="515" mass="53886">MAEEAPGGEAPAPESAPGGEAPAPESAPGGEAPAPESAPAEQPAPEAPAERPASAEQPAPEAPAEQDAPAGQTPAEQEASAEREGSAGSATPPAEAGRPGEERTEGEPTEQHTGPQADEAPSEFREAVHAQEPPVASGDGMRAVADELDKAGERVTTATEEGTRAWAATEQGWRGAPADEAGRRAAELTANGRATGELAKSVANAARVSADHADQARLTDEDLLTRGEGDWQLARTLLPNGEREVAETQVTASTAEATRQNHTAAQASIRQAWEGVTEPDGPAEPGKPDLYEAASGTVQQAARNLTEAQNALEKAGQDDPVANLPAPPSDEDLLRDYQVEDDWLPPIQAGGHTFTWSEALASLEGGDPARHLLMEDTASNAPLRVFPDPDGDEGPLGGRSGTGNNHRDAFRHAYWNALMTNAFGESSAARVGTGHERRPDDPEQDPMFEARAEAMDLYNNQIGRQIAESLGPDAPDDVLRGAIERAVREGKLVVFNGDYTRLVPSGGAEDFPVPR</sequence>
<organism evidence="3 4">
    <name type="scientific">Prauserella endophytica</name>
    <dbReference type="NCBI Taxonomy" id="1592324"/>
    <lineage>
        <taxon>Bacteria</taxon>
        <taxon>Bacillati</taxon>
        <taxon>Actinomycetota</taxon>
        <taxon>Actinomycetes</taxon>
        <taxon>Pseudonocardiales</taxon>
        <taxon>Pseudonocardiaceae</taxon>
        <taxon>Prauserella</taxon>
        <taxon>Prauserella coralliicola group</taxon>
    </lineage>
</organism>
<feature type="domain" description="DUF6973" evidence="2">
    <location>
        <begin position="400"/>
        <end position="490"/>
    </location>
</feature>
<dbReference type="InterPro" id="IPR054246">
    <property type="entry name" value="DUF6973"/>
</dbReference>
<dbReference type="EMBL" id="SWMS01000004">
    <property type="protein sequence ID" value="TKG71753.1"/>
    <property type="molecule type" value="Genomic_DNA"/>
</dbReference>
<feature type="region of interest" description="Disordered" evidence="1">
    <location>
        <begin position="236"/>
        <end position="268"/>
    </location>
</feature>
<dbReference type="Pfam" id="PF22322">
    <property type="entry name" value="DUF6973"/>
    <property type="match status" value="1"/>
</dbReference>
<evidence type="ECO:0000256" key="1">
    <source>
        <dbReference type="SAM" id="MobiDB-lite"/>
    </source>
</evidence>
<protein>
    <recommendedName>
        <fullName evidence="2">DUF6973 domain-containing protein</fullName>
    </recommendedName>
</protein>
<feature type="compositionally biased region" description="Basic and acidic residues" evidence="1">
    <location>
        <begin position="144"/>
        <end position="153"/>
    </location>
</feature>
<feature type="compositionally biased region" description="Low complexity" evidence="1">
    <location>
        <begin position="86"/>
        <end position="97"/>
    </location>
</feature>
<feature type="compositionally biased region" description="Low complexity" evidence="1">
    <location>
        <begin position="1"/>
        <end position="44"/>
    </location>
</feature>
<feature type="compositionally biased region" description="Low complexity" evidence="1">
    <location>
        <begin position="50"/>
        <end position="78"/>
    </location>
</feature>
<reference evidence="3 4" key="1">
    <citation type="journal article" date="2015" name="Antonie Van Leeuwenhoek">
        <title>Prauserella endophytica sp. nov., an endophytic actinobacterium isolated from Tamarix taklamakanensis.</title>
        <authorList>
            <person name="Liu J.M."/>
            <person name="Habden X."/>
            <person name="Guo L."/>
            <person name="Tuo L."/>
            <person name="Jiang Z.K."/>
            <person name="Liu S.W."/>
            <person name="Liu X.F."/>
            <person name="Chen L."/>
            <person name="Li R.F."/>
            <person name="Zhang Y.Q."/>
            <person name="Sun C.H."/>
        </authorList>
    </citation>
    <scope>NUCLEOTIDE SEQUENCE [LARGE SCALE GENOMIC DNA]</scope>
    <source>
        <strain evidence="3 4">CGMCC 4.7182</strain>
    </source>
</reference>
<feature type="compositionally biased region" description="Polar residues" evidence="1">
    <location>
        <begin position="248"/>
        <end position="268"/>
    </location>
</feature>
<dbReference type="Proteomes" id="UP000309992">
    <property type="component" value="Unassembled WGS sequence"/>
</dbReference>
<accession>A0ABY2S760</accession>
<evidence type="ECO:0000259" key="2">
    <source>
        <dbReference type="Pfam" id="PF22322"/>
    </source>
</evidence>
<name>A0ABY2S760_9PSEU</name>
<feature type="region of interest" description="Disordered" evidence="1">
    <location>
        <begin position="311"/>
        <end position="332"/>
    </location>
</feature>
<feature type="compositionally biased region" description="Basic and acidic residues" evidence="1">
    <location>
        <begin position="98"/>
        <end position="110"/>
    </location>
</feature>
<feature type="region of interest" description="Disordered" evidence="1">
    <location>
        <begin position="1"/>
        <end position="183"/>
    </location>
</feature>
<evidence type="ECO:0000313" key="4">
    <source>
        <dbReference type="Proteomes" id="UP000309992"/>
    </source>
</evidence>
<comment type="caution">
    <text evidence="3">The sequence shown here is derived from an EMBL/GenBank/DDBJ whole genome shotgun (WGS) entry which is preliminary data.</text>
</comment>
<dbReference type="RefSeq" id="WP_137094532.1">
    <property type="nucleotide sequence ID" value="NZ_SWMS01000004.1"/>
</dbReference>
<evidence type="ECO:0000313" key="3">
    <source>
        <dbReference type="EMBL" id="TKG71753.1"/>
    </source>
</evidence>
<keyword evidence="4" id="KW-1185">Reference proteome</keyword>
<proteinExistence type="predicted"/>